<proteinExistence type="predicted"/>
<dbReference type="EMBL" id="JACGCI010000126">
    <property type="protein sequence ID" value="KAF6744130.1"/>
    <property type="molecule type" value="Genomic_DNA"/>
</dbReference>
<evidence type="ECO:0000313" key="2">
    <source>
        <dbReference type="EMBL" id="KAF6744130.1"/>
    </source>
</evidence>
<evidence type="ECO:0000313" key="3">
    <source>
        <dbReference type="Proteomes" id="UP000521943"/>
    </source>
</evidence>
<keyword evidence="3" id="KW-1185">Reference proteome</keyword>
<dbReference type="OrthoDB" id="9999611at2759"/>
<dbReference type="PANTHER" id="PTHR40460:SF1">
    <property type="entry name" value="CSBD-LIKE DOMAIN-CONTAINING PROTEIN"/>
    <property type="match status" value="1"/>
</dbReference>
<accession>A0A8H6HCX7</accession>
<dbReference type="AlphaFoldDB" id="A0A8H6HCX7"/>
<organism evidence="2 3">
    <name type="scientific">Ephemerocybe angulata</name>
    <dbReference type="NCBI Taxonomy" id="980116"/>
    <lineage>
        <taxon>Eukaryota</taxon>
        <taxon>Fungi</taxon>
        <taxon>Dikarya</taxon>
        <taxon>Basidiomycota</taxon>
        <taxon>Agaricomycotina</taxon>
        <taxon>Agaricomycetes</taxon>
        <taxon>Agaricomycetidae</taxon>
        <taxon>Agaricales</taxon>
        <taxon>Agaricineae</taxon>
        <taxon>Psathyrellaceae</taxon>
        <taxon>Ephemerocybe</taxon>
    </lineage>
</organism>
<dbReference type="Proteomes" id="UP000521943">
    <property type="component" value="Unassembled WGS sequence"/>
</dbReference>
<name>A0A8H6HCX7_9AGAR</name>
<evidence type="ECO:0008006" key="4">
    <source>
        <dbReference type="Google" id="ProtNLM"/>
    </source>
</evidence>
<feature type="region of interest" description="Disordered" evidence="1">
    <location>
        <begin position="1"/>
        <end position="20"/>
    </location>
</feature>
<feature type="region of interest" description="Disordered" evidence="1">
    <location>
        <begin position="83"/>
        <end position="108"/>
    </location>
</feature>
<sequence>MSGSASNTFSGEPSKVNGQFHSTKGTVVEAIGNATGATSWTDSGKQEHAAGEAEYNAAQAKAWADGAADRVEGKKDSIVGAITGDRSQETAGNIQHDKGEAQQNLNKF</sequence>
<gene>
    <name evidence="2" type="ORF">DFP72DRAFT_1019322</name>
</gene>
<dbReference type="PANTHER" id="PTHR40460">
    <property type="entry name" value="CHROMOSOME 1, WHOLE GENOME SHOTGUN SEQUENCE"/>
    <property type="match status" value="1"/>
</dbReference>
<evidence type="ECO:0000256" key="1">
    <source>
        <dbReference type="SAM" id="MobiDB-lite"/>
    </source>
</evidence>
<comment type="caution">
    <text evidence="2">The sequence shown here is derived from an EMBL/GenBank/DDBJ whole genome shotgun (WGS) entry which is preliminary data.</text>
</comment>
<protein>
    <recommendedName>
        <fullName evidence="4">Mismatched base pair and cruciform DNA recognition protein</fullName>
    </recommendedName>
</protein>
<reference evidence="2 3" key="1">
    <citation type="submission" date="2020-07" db="EMBL/GenBank/DDBJ databases">
        <title>Comparative genomics of pyrophilous fungi reveals a link between fire events and developmental genes.</title>
        <authorList>
            <consortium name="DOE Joint Genome Institute"/>
            <person name="Steindorff A.S."/>
            <person name="Carver A."/>
            <person name="Calhoun S."/>
            <person name="Stillman K."/>
            <person name="Liu H."/>
            <person name="Lipzen A."/>
            <person name="Pangilinan J."/>
            <person name="Labutti K."/>
            <person name="Bruns T.D."/>
            <person name="Grigoriev I.V."/>
        </authorList>
    </citation>
    <scope>NUCLEOTIDE SEQUENCE [LARGE SCALE GENOMIC DNA]</scope>
    <source>
        <strain evidence="2 3">CBS 144469</strain>
    </source>
</reference>